<dbReference type="EMBL" id="LBIC01000022">
    <property type="protein sequence ID" value="KKW89368.1"/>
    <property type="molecule type" value="Genomic_DNA"/>
</dbReference>
<dbReference type="AlphaFoldDB" id="A0A0M3AH60"/>
<dbReference type="Pfam" id="PF05168">
    <property type="entry name" value="HEPN"/>
    <property type="match status" value="1"/>
</dbReference>
<organism evidence="2 3">
    <name type="scientific">Sphingobium chungbukense</name>
    <dbReference type="NCBI Taxonomy" id="56193"/>
    <lineage>
        <taxon>Bacteria</taxon>
        <taxon>Pseudomonadati</taxon>
        <taxon>Pseudomonadota</taxon>
        <taxon>Alphaproteobacteria</taxon>
        <taxon>Sphingomonadales</taxon>
        <taxon>Sphingomonadaceae</taxon>
        <taxon>Sphingobium</taxon>
    </lineage>
</organism>
<dbReference type="PANTHER" id="PTHR33933">
    <property type="entry name" value="NUCLEOTIDYLTRANSFERASE"/>
    <property type="match status" value="1"/>
</dbReference>
<dbReference type="Gene3D" id="3.30.460.10">
    <property type="entry name" value="Beta Polymerase, domain 2"/>
    <property type="match status" value="1"/>
</dbReference>
<dbReference type="Proteomes" id="UP000033874">
    <property type="component" value="Unassembled WGS sequence"/>
</dbReference>
<evidence type="ECO:0000313" key="2">
    <source>
        <dbReference type="EMBL" id="KKW89368.1"/>
    </source>
</evidence>
<evidence type="ECO:0000313" key="3">
    <source>
        <dbReference type="Proteomes" id="UP000033874"/>
    </source>
</evidence>
<keyword evidence="2" id="KW-0808">Transferase</keyword>
<dbReference type="PROSITE" id="PS50910">
    <property type="entry name" value="HEPN"/>
    <property type="match status" value="1"/>
</dbReference>
<dbReference type="InterPro" id="IPR052548">
    <property type="entry name" value="Type_VII_TA_antitoxin"/>
</dbReference>
<dbReference type="InterPro" id="IPR043519">
    <property type="entry name" value="NT_sf"/>
</dbReference>
<dbReference type="STRING" id="56193.YP76_25960"/>
<comment type="caution">
    <text evidence="2">The sequence shown here is derived from an EMBL/GenBank/DDBJ whole genome shotgun (WGS) entry which is preliminary data.</text>
</comment>
<feature type="domain" description="HEPN" evidence="1">
    <location>
        <begin position="171"/>
        <end position="291"/>
    </location>
</feature>
<dbReference type="Pfam" id="PF01909">
    <property type="entry name" value="NTP_transf_2"/>
    <property type="match status" value="1"/>
</dbReference>
<gene>
    <name evidence="2" type="ORF">YP76_25960</name>
</gene>
<dbReference type="InterPro" id="IPR002934">
    <property type="entry name" value="Polymerase_NTP_transf_dom"/>
</dbReference>
<keyword evidence="3" id="KW-1185">Reference proteome</keyword>
<dbReference type="SMART" id="SM00748">
    <property type="entry name" value="HEPN"/>
    <property type="match status" value="1"/>
</dbReference>
<dbReference type="SUPFAM" id="SSF81593">
    <property type="entry name" value="Nucleotidyltransferase substrate binding subunit/domain"/>
    <property type="match status" value="1"/>
</dbReference>
<proteinExistence type="predicted"/>
<dbReference type="PANTHER" id="PTHR33933:SF1">
    <property type="entry name" value="PROTEIN ADENYLYLTRANSFERASE MNTA-RELATED"/>
    <property type="match status" value="1"/>
</dbReference>
<dbReference type="GO" id="GO:0016779">
    <property type="term" value="F:nucleotidyltransferase activity"/>
    <property type="evidence" value="ECO:0007669"/>
    <property type="project" value="InterPro"/>
</dbReference>
<dbReference type="Gene3D" id="1.20.120.330">
    <property type="entry name" value="Nucleotidyltransferases domain 2"/>
    <property type="match status" value="1"/>
</dbReference>
<protein>
    <submittedName>
        <fullName evidence="2">Nucleotidyltransferase</fullName>
    </submittedName>
</protein>
<reference evidence="2 3" key="1">
    <citation type="submission" date="2015-04" db="EMBL/GenBank/DDBJ databases">
        <title>Genome sequence of aromatic hydrocarbons-degrading Sphingobium chungbukense DJ77.</title>
        <authorList>
            <person name="Kim Y.-C."/>
            <person name="Chae J.-C."/>
        </authorList>
    </citation>
    <scope>NUCLEOTIDE SEQUENCE [LARGE SCALE GENOMIC DNA]</scope>
    <source>
        <strain evidence="2 3">DJ77</strain>
    </source>
</reference>
<accession>A0A0M3AH60</accession>
<dbReference type="PATRIC" id="fig|56193.3.peg.5484"/>
<dbReference type="InterPro" id="IPR007842">
    <property type="entry name" value="HEPN_dom"/>
</dbReference>
<dbReference type="RefSeq" id="WP_046766262.1">
    <property type="nucleotide sequence ID" value="NZ_LBIC01000022.1"/>
</dbReference>
<evidence type="ECO:0000259" key="1">
    <source>
        <dbReference type="PROSITE" id="PS50910"/>
    </source>
</evidence>
<name>A0A0M3AH60_9SPHN</name>
<dbReference type="SUPFAM" id="SSF81301">
    <property type="entry name" value="Nucleotidyltransferase"/>
    <property type="match status" value="1"/>
</dbReference>
<sequence>MKTSLDHLPERKQRELGEIRRILFEEFEDTIAGRNAPHRKAGRILKVILYGSHARGDWVEDPVGGYFSDYDVLVVVNHEELADPIEYWSKAEDHLLRAHTISKKLSVPAHIITHSLTDVNKQLKKGRPFFRDILRDGIALYEAPDNPFDQPVTLPPDEARAEAQKHFDKWFPSATAFFSMARHALSEGNENEAAFVLHQTTERLYDCFLLVSTLYAPKSHKINLLRSQCEQLDARLIQAWPRDTKFTQRCFELLRGAYVNARYSEHYKITAEELEWICERITILQGLVKDICQERLGS</sequence>
<dbReference type="CDD" id="cd05403">
    <property type="entry name" value="NT_KNTase_like"/>
    <property type="match status" value="1"/>
</dbReference>